<dbReference type="EC" id="5.3.1.8" evidence="5 10"/>
<comment type="cofactor">
    <cofactor evidence="10">
        <name>Zn(2+)</name>
        <dbReference type="ChEBI" id="CHEBI:29105"/>
    </cofactor>
    <text evidence="10">Binds 1 zinc ion per subunit.</text>
</comment>
<dbReference type="InterPro" id="IPR018050">
    <property type="entry name" value="Pmannose_isomerase-type1_CS"/>
</dbReference>
<evidence type="ECO:0000256" key="4">
    <source>
        <dbReference type="ARBA" id="ARBA00010772"/>
    </source>
</evidence>
<dbReference type="Proteomes" id="UP000245783">
    <property type="component" value="Unassembled WGS sequence"/>
</dbReference>
<evidence type="ECO:0000256" key="13">
    <source>
        <dbReference type="SAM" id="MobiDB-lite"/>
    </source>
</evidence>
<dbReference type="InterPro" id="IPR001250">
    <property type="entry name" value="Man6P_Isoase-1"/>
</dbReference>
<evidence type="ECO:0000256" key="6">
    <source>
        <dbReference type="ARBA" id="ARBA00018236"/>
    </source>
</evidence>
<dbReference type="SUPFAM" id="SSF51182">
    <property type="entry name" value="RmlC-like cupins"/>
    <property type="match status" value="1"/>
</dbReference>
<dbReference type="GO" id="GO:0004476">
    <property type="term" value="F:mannose-6-phosphate isomerase activity"/>
    <property type="evidence" value="ECO:0007669"/>
    <property type="project" value="UniProtKB-EC"/>
</dbReference>
<evidence type="ECO:0000256" key="2">
    <source>
        <dbReference type="ARBA" id="ARBA00002564"/>
    </source>
</evidence>
<accession>A0A316VT43</accession>
<dbReference type="InterPro" id="IPR046457">
    <property type="entry name" value="PMI_typeI_cat"/>
</dbReference>
<dbReference type="STRING" id="1522189.A0A316VT43"/>
<dbReference type="UniPathway" id="UPA00126">
    <property type="reaction ID" value="UER00423"/>
</dbReference>
<dbReference type="PRINTS" id="PR00714">
    <property type="entry name" value="MAN6PISMRASE"/>
</dbReference>
<evidence type="ECO:0000313" key="17">
    <source>
        <dbReference type="EMBL" id="PWN40809.1"/>
    </source>
</evidence>
<comment type="catalytic activity">
    <reaction evidence="1 10">
        <text>D-mannose 6-phosphate = D-fructose 6-phosphate</text>
        <dbReference type="Rhea" id="RHEA:12356"/>
        <dbReference type="ChEBI" id="CHEBI:58735"/>
        <dbReference type="ChEBI" id="CHEBI:61527"/>
        <dbReference type="EC" id="5.3.1.8"/>
    </reaction>
</comment>
<evidence type="ECO:0000256" key="12">
    <source>
        <dbReference type="RuleBase" id="RU004248"/>
    </source>
</evidence>
<feature type="domain" description="Phosphomannose isomerase type I C-terminal" evidence="14">
    <location>
        <begin position="456"/>
        <end position="503"/>
    </location>
</feature>
<sequence length="571" mass="61666">MANGRLAALNHQIGASGSTAQHQDSGIGPSIESTHSAPSSTASRTESVGSSRPSSSRSASTSSDMPSVSSEHEDRFGPYGPFGPTFALIPQAQNYEWGVIASDGSLVAKYASATVEADVHIKDSRPYAELWMGTHPSLPSLVIPPKQSGSIPPAGRFISLSSYLSQHTALQGKVVARRFRRPDGELPYLFKILSVAKALSIQAHPDKSLAERLHREKPKSYKDDNHKPEMAIALTSFRGFCGFRPLKEMATYLDAVPEFQRVVNAPSAFAAELAYKASDSAGTSEDEARDWVRGIFSRLMNAQATTYKSAVMDLAARYRAALQDGVELEVDKDLAGLLVTLNEQYPGDVGVLCAFVLNVVDLQPGQALFLGANEPHAYIKGDIVECMASSDNVVRAGLTPKERDTETLVSMLTYNSGSAERQLMSPSPYPPAEGSLSASAYEEVKADSHGLPDVPSLLYDPPIEEFCVIRTTLRSASGPQTWKEETQKPLDGPSVLIVTSGQGSFVSIPQPVSHSNGHASHNERPSDTMQPDSRRQFELERAGQLRPEKAQIPPGHGIDRPAKLLWDPDDS</sequence>
<keyword evidence="18" id="KW-1185">Reference proteome</keyword>
<keyword evidence="9 10" id="KW-0413">Isomerase</keyword>
<reference evidence="17 18" key="1">
    <citation type="journal article" date="2018" name="Mol. Biol. Evol.">
        <title>Broad Genomic Sampling Reveals a Smut Pathogenic Ancestry of the Fungal Clade Ustilaginomycotina.</title>
        <authorList>
            <person name="Kijpornyongpan T."/>
            <person name="Mondo S.J."/>
            <person name="Barry K."/>
            <person name="Sandor L."/>
            <person name="Lee J."/>
            <person name="Lipzen A."/>
            <person name="Pangilinan J."/>
            <person name="LaButti K."/>
            <person name="Hainaut M."/>
            <person name="Henrissat B."/>
            <person name="Grigoriev I.V."/>
            <person name="Spatafora J.W."/>
            <person name="Aime M.C."/>
        </authorList>
    </citation>
    <scope>NUCLEOTIDE SEQUENCE [LARGE SCALE GENOMIC DNA]</scope>
    <source>
        <strain evidence="17 18">MCA 4658</strain>
    </source>
</reference>
<keyword evidence="7" id="KW-0479">Metal-binding</keyword>
<dbReference type="PROSITE" id="PS00965">
    <property type="entry name" value="PMI_I_1"/>
    <property type="match status" value="1"/>
</dbReference>
<dbReference type="InterPro" id="IPR014710">
    <property type="entry name" value="RmlC-like_jellyroll"/>
</dbReference>
<dbReference type="InParanoid" id="A0A316VT43"/>
<dbReference type="InterPro" id="IPR016305">
    <property type="entry name" value="Mannose-6-P_Isomerase"/>
</dbReference>
<evidence type="ECO:0000259" key="15">
    <source>
        <dbReference type="Pfam" id="PF20511"/>
    </source>
</evidence>
<dbReference type="OrthoDB" id="6605218at2759"/>
<dbReference type="PANTHER" id="PTHR10309:SF0">
    <property type="entry name" value="MANNOSE-6-PHOSPHATE ISOMERASE"/>
    <property type="match status" value="1"/>
</dbReference>
<gene>
    <name evidence="17" type="ORF">IE81DRAFT_331365</name>
</gene>
<evidence type="ECO:0000256" key="8">
    <source>
        <dbReference type="ARBA" id="ARBA00022833"/>
    </source>
</evidence>
<dbReference type="PANTHER" id="PTHR10309">
    <property type="entry name" value="MANNOSE-6-PHOSPHATE ISOMERASE"/>
    <property type="match status" value="1"/>
</dbReference>
<evidence type="ECO:0000256" key="5">
    <source>
        <dbReference type="ARBA" id="ARBA00011956"/>
    </source>
</evidence>
<feature type="compositionally biased region" description="Polar residues" evidence="13">
    <location>
        <begin position="13"/>
        <end position="24"/>
    </location>
</feature>
<dbReference type="GeneID" id="37037114"/>
<feature type="compositionally biased region" description="Low complexity" evidence="13">
    <location>
        <begin position="43"/>
        <end position="67"/>
    </location>
</feature>
<keyword evidence="8 10" id="KW-0862">Zinc</keyword>
<dbReference type="CDD" id="cd07011">
    <property type="entry name" value="cupin_PMI_type_I_N"/>
    <property type="match status" value="1"/>
</dbReference>
<dbReference type="GO" id="GO:0005829">
    <property type="term" value="C:cytosol"/>
    <property type="evidence" value="ECO:0007669"/>
    <property type="project" value="TreeGrafter"/>
</dbReference>
<dbReference type="InterPro" id="IPR046458">
    <property type="entry name" value="PMI_typeI_hel"/>
</dbReference>
<proteinExistence type="inferred from homology"/>
<evidence type="ECO:0000256" key="9">
    <source>
        <dbReference type="ARBA" id="ARBA00023235"/>
    </source>
</evidence>
<evidence type="ECO:0000313" key="18">
    <source>
        <dbReference type="Proteomes" id="UP000245783"/>
    </source>
</evidence>
<dbReference type="Gene3D" id="1.10.441.10">
    <property type="entry name" value="Phosphomannose Isomerase, domain 2"/>
    <property type="match status" value="1"/>
</dbReference>
<dbReference type="FunCoup" id="A0A316VT43">
    <property type="interactions" value="348"/>
</dbReference>
<protein>
    <recommendedName>
        <fullName evidence="6 10">Mannose-6-phosphate isomerase</fullName>
        <ecNumber evidence="5 10">5.3.1.8</ecNumber>
    </recommendedName>
</protein>
<feature type="compositionally biased region" description="Polar residues" evidence="13">
    <location>
        <begin position="506"/>
        <end position="519"/>
    </location>
</feature>
<dbReference type="NCBIfam" id="TIGR00218">
    <property type="entry name" value="manA"/>
    <property type="match status" value="1"/>
</dbReference>
<evidence type="ECO:0000256" key="1">
    <source>
        <dbReference type="ARBA" id="ARBA00000757"/>
    </source>
</evidence>
<feature type="compositionally biased region" description="Basic and acidic residues" evidence="13">
    <location>
        <begin position="520"/>
        <end position="549"/>
    </location>
</feature>
<dbReference type="InterPro" id="IPR011051">
    <property type="entry name" value="RmlC_Cupin_sf"/>
</dbReference>
<dbReference type="RefSeq" id="XP_025367969.1">
    <property type="nucleotide sequence ID" value="XM_025515244.1"/>
</dbReference>
<dbReference type="Pfam" id="PF20511">
    <property type="entry name" value="PMI_typeI_cat"/>
    <property type="match status" value="1"/>
</dbReference>
<feature type="compositionally biased region" description="Polar residues" evidence="13">
    <location>
        <begin position="31"/>
        <end position="42"/>
    </location>
</feature>
<evidence type="ECO:0000259" key="16">
    <source>
        <dbReference type="Pfam" id="PF20512"/>
    </source>
</evidence>
<comment type="function">
    <text evidence="2">Involved in the synthesis of the GDP-mannose and dolichol-phosphate-mannose required for a number of critical mannosyl transfer reactions.</text>
</comment>
<feature type="domain" description="Phosphomannose isomerase type I helical insertion" evidence="16">
    <location>
        <begin position="284"/>
        <end position="357"/>
    </location>
</feature>
<feature type="domain" description="Phosphomannose isomerase type I catalytic" evidence="15">
    <location>
        <begin position="86"/>
        <end position="246"/>
    </location>
</feature>
<dbReference type="AlphaFoldDB" id="A0A316VT43"/>
<comment type="pathway">
    <text evidence="3 12">Nucleotide-sugar biosynthesis; GDP-alpha-D-mannose biosynthesis; alpha-D-mannose 1-phosphate from D-fructose 6-phosphate: step 1/2.</text>
</comment>
<dbReference type="Gene3D" id="2.60.120.10">
    <property type="entry name" value="Jelly Rolls"/>
    <property type="match status" value="2"/>
</dbReference>
<feature type="region of interest" description="Disordered" evidence="13">
    <location>
        <begin position="506"/>
        <end position="571"/>
    </location>
</feature>
<dbReference type="EMBL" id="KZ819406">
    <property type="protein sequence ID" value="PWN40809.1"/>
    <property type="molecule type" value="Genomic_DNA"/>
</dbReference>
<evidence type="ECO:0000256" key="3">
    <source>
        <dbReference type="ARBA" id="ARBA00004666"/>
    </source>
</evidence>
<dbReference type="InterPro" id="IPR046456">
    <property type="entry name" value="PMI_typeI_C"/>
</dbReference>
<evidence type="ECO:0000259" key="14">
    <source>
        <dbReference type="Pfam" id="PF01238"/>
    </source>
</evidence>
<dbReference type="GO" id="GO:0009298">
    <property type="term" value="P:GDP-mannose biosynthetic process"/>
    <property type="evidence" value="ECO:0007669"/>
    <property type="project" value="UniProtKB-UniPathway"/>
</dbReference>
<organism evidence="17 18">
    <name type="scientific">Ceraceosorus guamensis</name>
    <dbReference type="NCBI Taxonomy" id="1522189"/>
    <lineage>
        <taxon>Eukaryota</taxon>
        <taxon>Fungi</taxon>
        <taxon>Dikarya</taxon>
        <taxon>Basidiomycota</taxon>
        <taxon>Ustilaginomycotina</taxon>
        <taxon>Exobasidiomycetes</taxon>
        <taxon>Ceraceosorales</taxon>
        <taxon>Ceraceosoraceae</taxon>
        <taxon>Ceraceosorus</taxon>
    </lineage>
</organism>
<name>A0A316VT43_9BASI</name>
<evidence type="ECO:0000256" key="7">
    <source>
        <dbReference type="ARBA" id="ARBA00022723"/>
    </source>
</evidence>
<dbReference type="GO" id="GO:0005975">
    <property type="term" value="P:carbohydrate metabolic process"/>
    <property type="evidence" value="ECO:0007669"/>
    <property type="project" value="InterPro"/>
</dbReference>
<dbReference type="PROSITE" id="PS00966">
    <property type="entry name" value="PMI_I_2"/>
    <property type="match status" value="1"/>
</dbReference>
<dbReference type="Pfam" id="PF01238">
    <property type="entry name" value="PMI_typeI_C"/>
    <property type="match status" value="1"/>
</dbReference>
<dbReference type="GO" id="GO:0008270">
    <property type="term" value="F:zinc ion binding"/>
    <property type="evidence" value="ECO:0007669"/>
    <property type="project" value="InterPro"/>
</dbReference>
<comment type="similarity">
    <text evidence="4 11">Belongs to the mannose-6-phosphate isomerase type 1 family.</text>
</comment>
<evidence type="ECO:0000256" key="10">
    <source>
        <dbReference type="RuleBase" id="RU000611"/>
    </source>
</evidence>
<evidence type="ECO:0000256" key="11">
    <source>
        <dbReference type="RuleBase" id="RU004189"/>
    </source>
</evidence>
<dbReference type="Pfam" id="PF20512">
    <property type="entry name" value="PMI_typeI_hel"/>
    <property type="match status" value="1"/>
</dbReference>
<feature type="region of interest" description="Disordered" evidence="13">
    <location>
        <begin position="1"/>
        <end position="76"/>
    </location>
</feature>